<dbReference type="Proteomes" id="UP001054945">
    <property type="component" value="Unassembled WGS sequence"/>
</dbReference>
<feature type="region of interest" description="Disordered" evidence="1">
    <location>
        <begin position="115"/>
        <end position="135"/>
    </location>
</feature>
<dbReference type="AlphaFoldDB" id="A0AAV4V0U6"/>
<name>A0AAV4V0U6_CAEEX</name>
<feature type="compositionally biased region" description="Basic residues" evidence="1">
    <location>
        <begin position="123"/>
        <end position="135"/>
    </location>
</feature>
<dbReference type="EMBL" id="BPLR01013788">
    <property type="protein sequence ID" value="GIY63812.1"/>
    <property type="molecule type" value="Genomic_DNA"/>
</dbReference>
<evidence type="ECO:0000256" key="1">
    <source>
        <dbReference type="SAM" id="MobiDB-lite"/>
    </source>
</evidence>
<proteinExistence type="predicted"/>
<comment type="caution">
    <text evidence="2">The sequence shown here is derived from an EMBL/GenBank/DDBJ whole genome shotgun (WGS) entry which is preliminary data.</text>
</comment>
<evidence type="ECO:0000313" key="2">
    <source>
        <dbReference type="EMBL" id="GIY63812.1"/>
    </source>
</evidence>
<protein>
    <submittedName>
        <fullName evidence="2">Uncharacterized protein</fullName>
    </submittedName>
</protein>
<accession>A0AAV4V0U6</accession>
<organism evidence="2 3">
    <name type="scientific">Caerostris extrusa</name>
    <name type="common">Bark spider</name>
    <name type="synonym">Caerostris bankana</name>
    <dbReference type="NCBI Taxonomy" id="172846"/>
    <lineage>
        <taxon>Eukaryota</taxon>
        <taxon>Metazoa</taxon>
        <taxon>Ecdysozoa</taxon>
        <taxon>Arthropoda</taxon>
        <taxon>Chelicerata</taxon>
        <taxon>Arachnida</taxon>
        <taxon>Araneae</taxon>
        <taxon>Araneomorphae</taxon>
        <taxon>Entelegynae</taxon>
        <taxon>Araneoidea</taxon>
        <taxon>Araneidae</taxon>
        <taxon>Caerostris</taxon>
    </lineage>
</organism>
<keyword evidence="3" id="KW-1185">Reference proteome</keyword>
<sequence>MPRIFNITPMETTVKQHHCYLFFFFFLSIRSGVYKYPDRSQPNHSRLNRSSGKKDLFRKHVSTYSFFSRGGPPCRSGRIDPVQPGHADAHQLFYIEWTGRSSRNCMGPSERRLSRQCSAGGRGSHRLSVHTTRLSRKQIHFSPRPCSPVAIKETHAQRMRPKDY</sequence>
<evidence type="ECO:0000313" key="3">
    <source>
        <dbReference type="Proteomes" id="UP001054945"/>
    </source>
</evidence>
<reference evidence="2 3" key="1">
    <citation type="submission" date="2021-06" db="EMBL/GenBank/DDBJ databases">
        <title>Caerostris extrusa draft genome.</title>
        <authorList>
            <person name="Kono N."/>
            <person name="Arakawa K."/>
        </authorList>
    </citation>
    <scope>NUCLEOTIDE SEQUENCE [LARGE SCALE GENOMIC DNA]</scope>
</reference>
<gene>
    <name evidence="2" type="ORF">CEXT_579571</name>
</gene>